<dbReference type="Proteomes" id="UP001365405">
    <property type="component" value="Unassembled WGS sequence"/>
</dbReference>
<evidence type="ECO:0000256" key="4">
    <source>
        <dbReference type="ARBA" id="ARBA00022840"/>
    </source>
</evidence>
<dbReference type="RefSeq" id="WP_341409029.1">
    <property type="nucleotide sequence ID" value="NZ_JBBUTH010000001.1"/>
</dbReference>
<protein>
    <submittedName>
        <fullName evidence="7">Serine/threonine-protein kinase</fullName>
        <ecNumber evidence="7">2.7.11.1</ecNumber>
    </submittedName>
</protein>
<evidence type="ECO:0000256" key="1">
    <source>
        <dbReference type="ARBA" id="ARBA00022679"/>
    </source>
</evidence>
<evidence type="ECO:0000259" key="6">
    <source>
        <dbReference type="PROSITE" id="PS50011"/>
    </source>
</evidence>
<dbReference type="PROSITE" id="PS00107">
    <property type="entry name" value="PROTEIN_KINASE_ATP"/>
    <property type="match status" value="1"/>
</dbReference>
<dbReference type="Gene3D" id="3.30.200.20">
    <property type="entry name" value="Phosphorylase Kinase, domain 1"/>
    <property type="match status" value="1"/>
</dbReference>
<keyword evidence="8" id="KW-1185">Reference proteome</keyword>
<dbReference type="EMBL" id="JBBUTH010000001">
    <property type="protein sequence ID" value="MEK8049361.1"/>
    <property type="molecule type" value="Genomic_DNA"/>
</dbReference>
<dbReference type="Pfam" id="PF26309">
    <property type="entry name" value="DUF8082"/>
    <property type="match status" value="2"/>
</dbReference>
<keyword evidence="4 5" id="KW-0067">ATP-binding</keyword>
<dbReference type="SUPFAM" id="SSF56112">
    <property type="entry name" value="Protein kinase-like (PK-like)"/>
    <property type="match status" value="1"/>
</dbReference>
<dbReference type="InterPro" id="IPR008271">
    <property type="entry name" value="Ser/Thr_kinase_AS"/>
</dbReference>
<dbReference type="GO" id="GO:0004674">
    <property type="term" value="F:protein serine/threonine kinase activity"/>
    <property type="evidence" value="ECO:0007669"/>
    <property type="project" value="UniProtKB-EC"/>
</dbReference>
<gene>
    <name evidence="7" type="ORF">AACH10_03825</name>
</gene>
<dbReference type="PROSITE" id="PS50011">
    <property type="entry name" value="PROTEIN_KINASE_DOM"/>
    <property type="match status" value="1"/>
</dbReference>
<keyword evidence="1 7" id="KW-0808">Transferase</keyword>
<evidence type="ECO:0000256" key="5">
    <source>
        <dbReference type="PROSITE-ProRule" id="PRU10141"/>
    </source>
</evidence>
<dbReference type="InterPro" id="IPR017441">
    <property type="entry name" value="Protein_kinase_ATP_BS"/>
</dbReference>
<dbReference type="PANTHER" id="PTHR43289">
    <property type="entry name" value="MITOGEN-ACTIVATED PROTEIN KINASE KINASE KINASE 20-RELATED"/>
    <property type="match status" value="1"/>
</dbReference>
<organism evidence="7 8">
    <name type="scientific">Pseudaquabacterium inlustre</name>
    <dbReference type="NCBI Taxonomy" id="2984192"/>
    <lineage>
        <taxon>Bacteria</taxon>
        <taxon>Pseudomonadati</taxon>
        <taxon>Pseudomonadota</taxon>
        <taxon>Betaproteobacteria</taxon>
        <taxon>Burkholderiales</taxon>
        <taxon>Sphaerotilaceae</taxon>
        <taxon>Pseudaquabacterium</taxon>
    </lineage>
</organism>
<accession>A0ABU9CBV2</accession>
<evidence type="ECO:0000313" key="7">
    <source>
        <dbReference type="EMBL" id="MEK8049361.1"/>
    </source>
</evidence>
<dbReference type="InterPro" id="IPR058395">
    <property type="entry name" value="DUF8082"/>
</dbReference>
<dbReference type="EC" id="2.7.11.1" evidence="7"/>
<evidence type="ECO:0000313" key="8">
    <source>
        <dbReference type="Proteomes" id="UP001365405"/>
    </source>
</evidence>
<comment type="caution">
    <text evidence="7">The sequence shown here is derived from an EMBL/GenBank/DDBJ whole genome shotgun (WGS) entry which is preliminary data.</text>
</comment>
<proteinExistence type="predicted"/>
<keyword evidence="2 5" id="KW-0547">Nucleotide-binding</keyword>
<evidence type="ECO:0000256" key="2">
    <source>
        <dbReference type="ARBA" id="ARBA00022741"/>
    </source>
</evidence>
<reference evidence="7 8" key="1">
    <citation type="submission" date="2024-04" db="EMBL/GenBank/DDBJ databases">
        <title>Novel species of the genus Ideonella isolated from streams.</title>
        <authorList>
            <person name="Lu H."/>
        </authorList>
    </citation>
    <scope>NUCLEOTIDE SEQUENCE [LARGE SCALE GENOMIC DNA]</scope>
    <source>
        <strain evidence="7 8">DXS22W</strain>
    </source>
</reference>
<name>A0ABU9CBV2_9BURK</name>
<dbReference type="PROSITE" id="PS00108">
    <property type="entry name" value="PROTEIN_KINASE_ST"/>
    <property type="match status" value="1"/>
</dbReference>
<dbReference type="InterPro" id="IPR000719">
    <property type="entry name" value="Prot_kinase_dom"/>
</dbReference>
<dbReference type="PANTHER" id="PTHR43289:SF6">
    <property type="entry name" value="SERINE_THREONINE-PROTEIN KINASE NEKL-3"/>
    <property type="match status" value="1"/>
</dbReference>
<evidence type="ECO:0000256" key="3">
    <source>
        <dbReference type="ARBA" id="ARBA00022777"/>
    </source>
</evidence>
<dbReference type="Pfam" id="PF00069">
    <property type="entry name" value="Pkinase"/>
    <property type="match status" value="1"/>
</dbReference>
<dbReference type="InterPro" id="IPR011009">
    <property type="entry name" value="Kinase-like_dom_sf"/>
</dbReference>
<keyword evidence="3 7" id="KW-0418">Kinase</keyword>
<feature type="binding site" evidence="5">
    <location>
        <position position="39"/>
    </location>
    <ligand>
        <name>ATP</name>
        <dbReference type="ChEBI" id="CHEBI:30616"/>
    </ligand>
</feature>
<dbReference type="CDD" id="cd14014">
    <property type="entry name" value="STKc_PknB_like"/>
    <property type="match status" value="1"/>
</dbReference>
<dbReference type="Gene3D" id="1.10.510.10">
    <property type="entry name" value="Transferase(Phosphotransferase) domain 1"/>
    <property type="match status" value="1"/>
</dbReference>
<feature type="domain" description="Protein kinase" evidence="6">
    <location>
        <begin position="10"/>
        <end position="274"/>
    </location>
</feature>
<sequence length="485" mass="51522">MSLPERLGKYRILEVLGSGAMGVVYRAVDPDIQREVAIKTLLRSAEGAVASGVSMAERFRNEAQAGGRLQHPGIVAVYDYGRDAGTAFIAMEYVAGHTLSRYLRQAAAGELAIADDDVLSIVGQLLEALHHAHEQGVWHRDIKPSNLIMTRQGKIKITDFGIARIQSAELTQVASLVGTPMYMAPEQFRGKAIDRRVDLYAAGVVLYQLLTGQLPFNGEPEALMYKVVHEPLTLPSRLAGLEHLRPYDAVLARALAKEPADRYADAIEFRDALVAVVGRMHNAAVSDATVTALLPPMPGVAPAPGGGTTSGPPPTHFSDTDLALAESSLARHLGPMARVLVRRGARETADLPSLYQWLAEHVTDAGARSALLQLRDRTLGSVATGSQPTGATGSQPTGARLATAFAPTQRLGPPTVAAGPPVSEGLREAAQRLLARHLGPIAAVVVKRAAAAEAQRTGFLARLAQAVDDPAARQQLIDALSKLPD</sequence>
<dbReference type="SMART" id="SM00220">
    <property type="entry name" value="S_TKc"/>
    <property type="match status" value="1"/>
</dbReference>